<reference evidence="1" key="1">
    <citation type="submission" date="2015-07" db="EMBL/GenBank/DDBJ databases">
        <title>Transcriptome Assembly of Anthurium amnicola.</title>
        <authorList>
            <person name="Suzuki J."/>
        </authorList>
    </citation>
    <scope>NUCLEOTIDE SEQUENCE</scope>
</reference>
<organism evidence="1">
    <name type="scientific">Anthurium amnicola</name>
    <dbReference type="NCBI Taxonomy" id="1678845"/>
    <lineage>
        <taxon>Eukaryota</taxon>
        <taxon>Viridiplantae</taxon>
        <taxon>Streptophyta</taxon>
        <taxon>Embryophyta</taxon>
        <taxon>Tracheophyta</taxon>
        <taxon>Spermatophyta</taxon>
        <taxon>Magnoliopsida</taxon>
        <taxon>Liliopsida</taxon>
        <taxon>Araceae</taxon>
        <taxon>Pothoideae</taxon>
        <taxon>Potheae</taxon>
        <taxon>Anthurium</taxon>
    </lineage>
</organism>
<proteinExistence type="predicted"/>
<accession>A0A1D1ZL91</accession>
<evidence type="ECO:0000313" key="1">
    <source>
        <dbReference type="EMBL" id="JAT67503.1"/>
    </source>
</evidence>
<protein>
    <submittedName>
        <fullName evidence="1">Molybdenum cofactor sulfurase</fullName>
    </submittedName>
</protein>
<dbReference type="AlphaFoldDB" id="A0A1D1ZL91"/>
<gene>
    <name evidence="1" type="primary">mocos_2</name>
    <name evidence="1" type="ORF">g.106926</name>
</gene>
<dbReference type="EMBL" id="GDJX01000433">
    <property type="protein sequence ID" value="JAT67503.1"/>
    <property type="molecule type" value="Transcribed_RNA"/>
</dbReference>
<name>A0A1D1ZL91_9ARAE</name>
<sequence>MIRSIYFNLICAKYNPTLSLALIHNLNEWQCLSPCPPPLSLSQQAEVLRNKIGNESLTMNEAAVDLKYEPCKMESWKTIIIRVNMLSSSCVMDAVRAFALHVVQLIKGEIHRPSKLVCCVSTCATWFRVLGTKDGQT</sequence>